<dbReference type="AlphaFoldDB" id="A0A1J9QPQ0"/>
<dbReference type="SUPFAM" id="SSF159245">
    <property type="entry name" value="AttH-like"/>
    <property type="match status" value="1"/>
</dbReference>
<gene>
    <name evidence="2" type="ORF">BKCO1_600008</name>
</gene>
<feature type="signal peptide" evidence="1">
    <location>
        <begin position="1"/>
        <end position="16"/>
    </location>
</feature>
<reference evidence="2 3" key="1">
    <citation type="submission" date="2016-10" db="EMBL/GenBank/DDBJ databases">
        <title>Proteomics and genomics reveal pathogen-plant mechanisms compatible with a hemibiotrophic lifestyle of Diplodia corticola.</title>
        <authorList>
            <person name="Fernandes I."/>
            <person name="De Jonge R."/>
            <person name="Van De Peer Y."/>
            <person name="Devreese B."/>
            <person name="Alves A."/>
            <person name="Esteves A.C."/>
        </authorList>
    </citation>
    <scope>NUCLEOTIDE SEQUENCE [LARGE SCALE GENOMIC DNA]</scope>
    <source>
        <strain evidence="2 3">CBS 112549</strain>
    </source>
</reference>
<evidence type="ECO:0000313" key="3">
    <source>
        <dbReference type="Proteomes" id="UP000183809"/>
    </source>
</evidence>
<comment type="caution">
    <text evidence="2">The sequence shown here is derived from an EMBL/GenBank/DDBJ whole genome shotgun (WGS) entry which is preliminary data.</text>
</comment>
<dbReference type="GeneID" id="31017997"/>
<dbReference type="InterPro" id="IPR053112">
    <property type="entry name" value="Fungal_Dehydratase/Hydratase"/>
</dbReference>
<dbReference type="OrthoDB" id="5295747at2759"/>
<accession>A0A1J9QPQ0</accession>
<dbReference type="EMBL" id="MNUE01000060">
    <property type="protein sequence ID" value="OJD30432.1"/>
    <property type="molecule type" value="Genomic_DNA"/>
</dbReference>
<feature type="chain" id="PRO_5013018277" evidence="1">
    <location>
        <begin position="17"/>
        <end position="373"/>
    </location>
</feature>
<protein>
    <submittedName>
        <fullName evidence="2">Mucin-1 (Muc-1) protein</fullName>
    </submittedName>
</protein>
<evidence type="ECO:0000313" key="2">
    <source>
        <dbReference type="EMBL" id="OJD30432.1"/>
    </source>
</evidence>
<evidence type="ECO:0000256" key="1">
    <source>
        <dbReference type="SAM" id="SignalP"/>
    </source>
</evidence>
<organism evidence="2 3">
    <name type="scientific">Diplodia corticola</name>
    <dbReference type="NCBI Taxonomy" id="236234"/>
    <lineage>
        <taxon>Eukaryota</taxon>
        <taxon>Fungi</taxon>
        <taxon>Dikarya</taxon>
        <taxon>Ascomycota</taxon>
        <taxon>Pezizomycotina</taxon>
        <taxon>Dothideomycetes</taxon>
        <taxon>Dothideomycetes incertae sedis</taxon>
        <taxon>Botryosphaeriales</taxon>
        <taxon>Botryosphaeriaceae</taxon>
        <taxon>Diplodia</taxon>
    </lineage>
</organism>
<dbReference type="Proteomes" id="UP000183809">
    <property type="component" value="Unassembled WGS sequence"/>
</dbReference>
<dbReference type="InterPro" id="IPR023374">
    <property type="entry name" value="AttH-like_dom_sf"/>
</dbReference>
<dbReference type="PANTHER" id="PTHR40617">
    <property type="entry name" value="TERPENE CYCLASE ASQC"/>
    <property type="match status" value="1"/>
</dbReference>
<dbReference type="Gene3D" id="2.40.370.10">
    <property type="entry name" value="AttH-like domain"/>
    <property type="match status" value="1"/>
</dbReference>
<dbReference type="RefSeq" id="XP_020126692.1">
    <property type="nucleotide sequence ID" value="XM_020277736.1"/>
</dbReference>
<sequence>MLFGLAVLGLSALTGALELPSFAPADLPLSTKDNDGTIGGRYDVRPTMAITQDPFQPGLNSWFYLVWLTTVDGRKYHLTINTVLRGASELGYNVSAFQGLQDLSDLTTTGGVILESGTSSKDHLNIHAPSQNLTTVQGSDNYTDVHYSGDFAGFALDLDFQPTGRNFYYGGSGGYTLAPVRPSDLFTVPPGYSWYWGNPHLRVSGSIKVDGQDVQIDSTQSTGFFERQWGVMQLRNWYLHWLYLSNGVVLHIWINEPSTTGAPTSDSIAVASVWYPNGASEVLPVDDTTSAWDAVRDPESGYLYFSEYRIDLLQAKNASLHVTRHGGLDAVLKPLGNISGMLNVSEAYAQGDGTWNGEQVQIWGHVEQISTLV</sequence>
<keyword evidence="3" id="KW-1185">Reference proteome</keyword>
<keyword evidence="1" id="KW-0732">Signal</keyword>
<dbReference type="PANTHER" id="PTHR40617:SF1">
    <property type="entry name" value="ATTH DOMAIN-CONTAINING PROTEIN-RELATED"/>
    <property type="match status" value="1"/>
</dbReference>
<name>A0A1J9QPQ0_9PEZI</name>
<proteinExistence type="predicted"/>